<keyword evidence="4" id="KW-0539">Nucleus</keyword>
<dbReference type="PROSITE" id="PS51320">
    <property type="entry name" value="TIFY"/>
    <property type="match status" value="1"/>
</dbReference>
<name>A0A8J5H4F1_ZINOF</name>
<dbReference type="GO" id="GO:2000022">
    <property type="term" value="P:regulation of jasmonic acid mediated signaling pathway"/>
    <property type="evidence" value="ECO:0007669"/>
    <property type="project" value="UniProtKB-UniRule"/>
</dbReference>
<dbReference type="GO" id="GO:0031347">
    <property type="term" value="P:regulation of defense response"/>
    <property type="evidence" value="ECO:0007669"/>
    <property type="project" value="UniProtKB-UniRule"/>
</dbReference>
<organism evidence="7 8">
    <name type="scientific">Zingiber officinale</name>
    <name type="common">Ginger</name>
    <name type="synonym">Amomum zingiber</name>
    <dbReference type="NCBI Taxonomy" id="94328"/>
    <lineage>
        <taxon>Eukaryota</taxon>
        <taxon>Viridiplantae</taxon>
        <taxon>Streptophyta</taxon>
        <taxon>Embryophyta</taxon>
        <taxon>Tracheophyta</taxon>
        <taxon>Spermatophyta</taxon>
        <taxon>Magnoliopsida</taxon>
        <taxon>Liliopsida</taxon>
        <taxon>Zingiberales</taxon>
        <taxon>Zingiberaceae</taxon>
        <taxon>Zingiber</taxon>
    </lineage>
</organism>
<keyword evidence="3" id="KW-0832">Ubl conjugation</keyword>
<dbReference type="Pfam" id="PF06200">
    <property type="entry name" value="tify"/>
    <property type="match status" value="1"/>
</dbReference>
<dbReference type="InterPro" id="IPR010399">
    <property type="entry name" value="Tify_dom"/>
</dbReference>
<dbReference type="GO" id="GO:0009611">
    <property type="term" value="P:response to wounding"/>
    <property type="evidence" value="ECO:0007669"/>
    <property type="project" value="UniProtKB-UniRule"/>
</dbReference>
<comment type="domain">
    <text evidence="4">The jas domain is required for interaction with COI1.</text>
</comment>
<keyword evidence="8" id="KW-1185">Reference proteome</keyword>
<comment type="subcellular location">
    <subcellularLocation>
        <location evidence="4">Nucleus</location>
    </subcellularLocation>
</comment>
<dbReference type="InterPro" id="IPR040390">
    <property type="entry name" value="TIFY/JAZ"/>
</dbReference>
<dbReference type="SMR" id="A0A8J5H4F1"/>
<dbReference type="Pfam" id="PF09425">
    <property type="entry name" value="Jas_motif"/>
    <property type="match status" value="1"/>
</dbReference>
<gene>
    <name evidence="7" type="ORF">ZIOFF_016998</name>
</gene>
<comment type="function">
    <text evidence="4">Repressor of jasmonate responses.</text>
</comment>
<evidence type="ECO:0000256" key="2">
    <source>
        <dbReference type="ARBA" id="ARBA00022819"/>
    </source>
</evidence>
<comment type="caution">
    <text evidence="7">The sequence shown here is derived from an EMBL/GenBank/DDBJ whole genome shotgun (WGS) entry which is preliminary data.</text>
</comment>
<proteinExistence type="inferred from homology"/>
<accession>A0A8J5H4F1</accession>
<evidence type="ECO:0000256" key="1">
    <source>
        <dbReference type="ARBA" id="ARBA00008614"/>
    </source>
</evidence>
<evidence type="ECO:0000313" key="8">
    <source>
        <dbReference type="Proteomes" id="UP000734854"/>
    </source>
</evidence>
<feature type="domain" description="Tify" evidence="6">
    <location>
        <begin position="102"/>
        <end position="137"/>
    </location>
</feature>
<evidence type="ECO:0000256" key="5">
    <source>
        <dbReference type="SAM" id="MobiDB-lite"/>
    </source>
</evidence>
<dbReference type="GO" id="GO:0005634">
    <property type="term" value="C:nucleus"/>
    <property type="evidence" value="ECO:0007669"/>
    <property type="project" value="UniProtKB-SubCell"/>
</dbReference>
<evidence type="ECO:0000259" key="6">
    <source>
        <dbReference type="PROSITE" id="PS51320"/>
    </source>
</evidence>
<dbReference type="OrthoDB" id="1937734at2759"/>
<protein>
    <recommendedName>
        <fullName evidence="4">Protein TIFY</fullName>
    </recommendedName>
    <alternativeName>
        <fullName evidence="4">Jasmonate ZIM domain-containing protein</fullName>
    </alternativeName>
</protein>
<evidence type="ECO:0000256" key="3">
    <source>
        <dbReference type="ARBA" id="ARBA00022843"/>
    </source>
</evidence>
<reference evidence="7 8" key="1">
    <citation type="submission" date="2020-08" db="EMBL/GenBank/DDBJ databases">
        <title>Plant Genome Project.</title>
        <authorList>
            <person name="Zhang R.-G."/>
        </authorList>
    </citation>
    <scope>NUCLEOTIDE SEQUENCE [LARGE SCALE GENOMIC DNA]</scope>
    <source>
        <tissue evidence="7">Rhizome</tissue>
    </source>
</reference>
<keyword evidence="2 4" id="KW-1184">Jasmonic acid signaling pathway</keyword>
<comment type="similarity">
    <text evidence="1 4">Belongs to the TIFY/JAZ family.</text>
</comment>
<evidence type="ECO:0000256" key="4">
    <source>
        <dbReference type="RuleBase" id="RU369065"/>
    </source>
</evidence>
<evidence type="ECO:0000313" key="7">
    <source>
        <dbReference type="EMBL" id="KAG6519969.1"/>
    </source>
</evidence>
<dbReference type="Proteomes" id="UP000734854">
    <property type="component" value="Unassembled WGS sequence"/>
</dbReference>
<sequence>MADAARKQGSSNFTVACSLLSQYIKEKGSAADLGFGIAQVAPKGKSESFQPPITMSFLPGADVSGGQDSERESEGEVVSQENPMDLFPQRTGFLTSASPDSREAQKSQLTIFYGGKVLVFDNFPAEKAKDLMQLASNGSSTADNLTCVPPSLLTEAVTSSGSFSYQKNSTLVPKSASNPVVPQLKPAQPNLSDLPIARKASLQRFLEKRKDRIYARAPYQMTRSPQVTTSINQEDIKSWLGLGHHFATPDLSLSSEYSR</sequence>
<dbReference type="AlphaFoldDB" id="A0A8J5H4F1"/>
<dbReference type="InterPro" id="IPR018467">
    <property type="entry name" value="CCT_CS"/>
</dbReference>
<feature type="region of interest" description="Disordered" evidence="5">
    <location>
        <begin position="44"/>
        <end position="101"/>
    </location>
</feature>
<dbReference type="SMART" id="SM00979">
    <property type="entry name" value="TIFY"/>
    <property type="match status" value="1"/>
</dbReference>
<dbReference type="EMBL" id="JACMSC010000005">
    <property type="protein sequence ID" value="KAG6519969.1"/>
    <property type="molecule type" value="Genomic_DNA"/>
</dbReference>
<dbReference type="PANTHER" id="PTHR33077:SF140">
    <property type="entry name" value="PROTEIN TIFY 10B"/>
    <property type="match status" value="1"/>
</dbReference>
<dbReference type="PANTHER" id="PTHR33077">
    <property type="entry name" value="PROTEIN TIFY 4A-RELATED-RELATED"/>
    <property type="match status" value="1"/>
</dbReference>